<reference evidence="1" key="1">
    <citation type="submission" date="2015-05" db="UniProtKB">
        <authorList>
            <consortium name="EnsemblMetazoa"/>
        </authorList>
    </citation>
    <scope>IDENTIFICATION</scope>
</reference>
<accession>T1HWX9</accession>
<keyword evidence="2" id="KW-1185">Reference proteome</keyword>
<dbReference type="VEuPathDB" id="VectorBase:RPRC008549"/>
<evidence type="ECO:0008006" key="3">
    <source>
        <dbReference type="Google" id="ProtNLM"/>
    </source>
</evidence>
<dbReference type="Proteomes" id="UP000015103">
    <property type="component" value="Unassembled WGS sequence"/>
</dbReference>
<sequence length="120" mass="13419">MNRIIDGLFPVHEEREVDVQRESGEIPLFTQGELRTAARSLRNHRAPGPDGIPAEVLKTVADERPDFLLAVYNNCLTAGVFSTRWKLARLVLIDKCKGDRTSPSSFRPLCMLDTAGKLLE</sequence>
<evidence type="ECO:0000313" key="1">
    <source>
        <dbReference type="EnsemblMetazoa" id="RPRC008549-PA"/>
    </source>
</evidence>
<protein>
    <recommendedName>
        <fullName evidence="3">Reverse transcriptase domain-containing protein</fullName>
    </recommendedName>
</protein>
<organism evidence="1 2">
    <name type="scientific">Rhodnius prolixus</name>
    <name type="common">Triatomid bug</name>
    <dbReference type="NCBI Taxonomy" id="13249"/>
    <lineage>
        <taxon>Eukaryota</taxon>
        <taxon>Metazoa</taxon>
        <taxon>Ecdysozoa</taxon>
        <taxon>Arthropoda</taxon>
        <taxon>Hexapoda</taxon>
        <taxon>Insecta</taxon>
        <taxon>Pterygota</taxon>
        <taxon>Neoptera</taxon>
        <taxon>Paraneoptera</taxon>
        <taxon>Hemiptera</taxon>
        <taxon>Heteroptera</taxon>
        <taxon>Panheteroptera</taxon>
        <taxon>Cimicomorpha</taxon>
        <taxon>Reduviidae</taxon>
        <taxon>Triatominae</taxon>
        <taxon>Rhodnius</taxon>
    </lineage>
</organism>
<dbReference type="eggNOG" id="KOG1075">
    <property type="taxonomic scope" value="Eukaryota"/>
</dbReference>
<name>T1HWX9_RHOPR</name>
<dbReference type="STRING" id="13249.T1HWX9"/>
<dbReference type="InParanoid" id="T1HWX9"/>
<proteinExistence type="predicted"/>
<dbReference type="PANTHER" id="PTHR19446">
    <property type="entry name" value="REVERSE TRANSCRIPTASES"/>
    <property type="match status" value="1"/>
</dbReference>
<dbReference type="AlphaFoldDB" id="T1HWX9"/>
<dbReference type="OMA" id="TRWKLAR"/>
<dbReference type="EMBL" id="ACPB03018448">
    <property type="status" value="NOT_ANNOTATED_CDS"/>
    <property type="molecule type" value="Genomic_DNA"/>
</dbReference>
<dbReference type="EnsemblMetazoa" id="RPRC008549-RA">
    <property type="protein sequence ID" value="RPRC008549-PA"/>
    <property type="gene ID" value="RPRC008549"/>
</dbReference>
<dbReference type="HOGENOM" id="CLU_118269_1_1_1"/>
<evidence type="ECO:0000313" key="2">
    <source>
        <dbReference type="Proteomes" id="UP000015103"/>
    </source>
</evidence>